<comment type="similarity">
    <text evidence="3">In the N-terminal section; belongs to the phytochrome family.</text>
</comment>
<dbReference type="Proteomes" id="UP000198859">
    <property type="component" value="Chromosome I"/>
</dbReference>
<feature type="transmembrane region" description="Helical" evidence="10">
    <location>
        <begin position="255"/>
        <end position="274"/>
    </location>
</feature>
<dbReference type="CDD" id="cd16922">
    <property type="entry name" value="HATPase_EvgS-ArcB-TorS-like"/>
    <property type="match status" value="1"/>
</dbReference>
<dbReference type="RefSeq" id="WP_157682655.1">
    <property type="nucleotide sequence ID" value="NZ_LT629757.1"/>
</dbReference>
<dbReference type="EC" id="2.7.13.3" evidence="4"/>
<accession>A0A1H1LDL8</accession>
<evidence type="ECO:0000256" key="7">
    <source>
        <dbReference type="ARBA" id="ARBA00022777"/>
    </source>
</evidence>
<dbReference type="SUPFAM" id="SSF55781">
    <property type="entry name" value="GAF domain-like"/>
    <property type="match status" value="1"/>
</dbReference>
<feature type="domain" description="Histidine kinase" evidence="11">
    <location>
        <begin position="470"/>
        <end position="691"/>
    </location>
</feature>
<dbReference type="Gene3D" id="1.10.287.130">
    <property type="match status" value="1"/>
</dbReference>
<dbReference type="EMBL" id="LT629757">
    <property type="protein sequence ID" value="SDR72664.1"/>
    <property type="molecule type" value="Genomic_DNA"/>
</dbReference>
<dbReference type="InterPro" id="IPR003018">
    <property type="entry name" value="GAF"/>
</dbReference>
<dbReference type="InterPro" id="IPR029016">
    <property type="entry name" value="GAF-like_dom_sf"/>
</dbReference>
<dbReference type="GO" id="GO:0000155">
    <property type="term" value="F:phosphorelay sensor kinase activity"/>
    <property type="evidence" value="ECO:0007669"/>
    <property type="project" value="InterPro"/>
</dbReference>
<keyword evidence="7 12" id="KW-0418">Kinase</keyword>
<evidence type="ECO:0000256" key="8">
    <source>
        <dbReference type="ARBA" id="ARBA00023012"/>
    </source>
</evidence>
<protein>
    <recommendedName>
        <fullName evidence="9">Circadian input-output histidine kinase CikA</fullName>
        <ecNumber evidence="4">2.7.13.3</ecNumber>
    </recommendedName>
</protein>
<dbReference type="InterPro" id="IPR036890">
    <property type="entry name" value="HATPase_C_sf"/>
</dbReference>
<dbReference type="PANTHER" id="PTHR43047">
    <property type="entry name" value="TWO-COMPONENT HISTIDINE PROTEIN KINASE"/>
    <property type="match status" value="1"/>
</dbReference>
<dbReference type="FunFam" id="3.30.565.10:FF:000010">
    <property type="entry name" value="Sensor histidine kinase RcsC"/>
    <property type="match status" value="1"/>
</dbReference>
<comment type="catalytic activity">
    <reaction evidence="1">
        <text>ATP + protein L-histidine = ADP + protein N-phospho-L-histidine.</text>
        <dbReference type="EC" id="2.7.13.3"/>
    </reaction>
</comment>
<evidence type="ECO:0000256" key="1">
    <source>
        <dbReference type="ARBA" id="ARBA00000085"/>
    </source>
</evidence>
<reference evidence="13" key="1">
    <citation type="submission" date="2016-10" db="EMBL/GenBank/DDBJ databases">
        <authorList>
            <person name="Varghese N."/>
            <person name="Submissions S."/>
        </authorList>
    </citation>
    <scope>NUCLEOTIDE SEQUENCE [LARGE SCALE GENOMIC DNA]</scope>
    <source>
        <strain evidence="13">DSM 22127</strain>
    </source>
</reference>
<dbReference type="Gene3D" id="3.30.450.40">
    <property type="match status" value="1"/>
</dbReference>
<dbReference type="PANTHER" id="PTHR43047:SF78">
    <property type="entry name" value="SENSORY_REGULATORY PROTEIN RPFC"/>
    <property type="match status" value="1"/>
</dbReference>
<dbReference type="PROSITE" id="PS50109">
    <property type="entry name" value="HIS_KIN"/>
    <property type="match status" value="1"/>
</dbReference>
<dbReference type="PRINTS" id="PR00344">
    <property type="entry name" value="BCTRLSENSOR"/>
</dbReference>
<dbReference type="InterPro" id="IPR005467">
    <property type="entry name" value="His_kinase_dom"/>
</dbReference>
<evidence type="ECO:0000256" key="3">
    <source>
        <dbReference type="ARBA" id="ARBA00006402"/>
    </source>
</evidence>
<dbReference type="SUPFAM" id="SSF55874">
    <property type="entry name" value="ATPase domain of HSP90 chaperone/DNA topoisomerase II/histidine kinase"/>
    <property type="match status" value="1"/>
</dbReference>
<keyword evidence="8" id="KW-0902">Two-component regulatory system</keyword>
<evidence type="ECO:0000256" key="10">
    <source>
        <dbReference type="SAM" id="Phobius"/>
    </source>
</evidence>
<dbReference type="InterPro" id="IPR003661">
    <property type="entry name" value="HisK_dim/P_dom"/>
</dbReference>
<evidence type="ECO:0000256" key="2">
    <source>
        <dbReference type="ARBA" id="ARBA00004236"/>
    </source>
</evidence>
<dbReference type="InterPro" id="IPR003594">
    <property type="entry name" value="HATPase_dom"/>
</dbReference>
<feature type="transmembrane region" description="Helical" evidence="10">
    <location>
        <begin position="53"/>
        <end position="75"/>
    </location>
</feature>
<gene>
    <name evidence="12" type="ORF">SAMN04488570_0172</name>
</gene>
<comment type="subcellular location">
    <subcellularLocation>
        <location evidence="2">Cell membrane</location>
    </subcellularLocation>
</comment>
<feature type="transmembrane region" description="Helical" evidence="10">
    <location>
        <begin position="155"/>
        <end position="176"/>
    </location>
</feature>
<evidence type="ECO:0000313" key="12">
    <source>
        <dbReference type="EMBL" id="SDR72664.1"/>
    </source>
</evidence>
<dbReference type="STRING" id="642780.SAMN04488570_0172"/>
<feature type="transmembrane region" description="Helical" evidence="10">
    <location>
        <begin position="126"/>
        <end position="148"/>
    </location>
</feature>
<dbReference type="Pfam" id="PF00512">
    <property type="entry name" value="HisKA"/>
    <property type="match status" value="1"/>
</dbReference>
<evidence type="ECO:0000256" key="5">
    <source>
        <dbReference type="ARBA" id="ARBA00022553"/>
    </source>
</evidence>
<feature type="transmembrane region" description="Helical" evidence="10">
    <location>
        <begin position="87"/>
        <end position="106"/>
    </location>
</feature>
<evidence type="ECO:0000313" key="13">
    <source>
        <dbReference type="Proteomes" id="UP000198859"/>
    </source>
</evidence>
<dbReference type="AlphaFoldDB" id="A0A1H1LDL8"/>
<dbReference type="CDD" id="cd00082">
    <property type="entry name" value="HisKA"/>
    <property type="match status" value="1"/>
</dbReference>
<keyword evidence="10" id="KW-1133">Transmembrane helix</keyword>
<dbReference type="GO" id="GO:0005886">
    <property type="term" value="C:plasma membrane"/>
    <property type="evidence" value="ECO:0007669"/>
    <property type="project" value="UniProtKB-SubCell"/>
</dbReference>
<feature type="transmembrane region" description="Helical" evidence="10">
    <location>
        <begin position="231"/>
        <end position="249"/>
    </location>
</feature>
<dbReference type="SMART" id="SM00388">
    <property type="entry name" value="HisKA"/>
    <property type="match status" value="1"/>
</dbReference>
<feature type="transmembrane region" description="Helical" evidence="10">
    <location>
        <begin position="188"/>
        <end position="210"/>
    </location>
</feature>
<organism evidence="12 13">
    <name type="scientific">Nocardioides scoriae</name>
    <dbReference type="NCBI Taxonomy" id="642780"/>
    <lineage>
        <taxon>Bacteria</taxon>
        <taxon>Bacillati</taxon>
        <taxon>Actinomycetota</taxon>
        <taxon>Actinomycetes</taxon>
        <taxon>Propionibacteriales</taxon>
        <taxon>Nocardioidaceae</taxon>
        <taxon>Nocardioides</taxon>
    </lineage>
</organism>
<dbReference type="Gene3D" id="3.30.565.10">
    <property type="entry name" value="Histidine kinase-like ATPase, C-terminal domain"/>
    <property type="match status" value="1"/>
</dbReference>
<dbReference type="SMART" id="SM00065">
    <property type="entry name" value="GAF"/>
    <property type="match status" value="1"/>
</dbReference>
<proteinExistence type="inferred from homology"/>
<dbReference type="SUPFAM" id="SSF47384">
    <property type="entry name" value="Homodimeric domain of signal transducing histidine kinase"/>
    <property type="match status" value="1"/>
</dbReference>
<dbReference type="SMART" id="SM00387">
    <property type="entry name" value="HATPase_c"/>
    <property type="match status" value="1"/>
</dbReference>
<evidence type="ECO:0000256" key="9">
    <source>
        <dbReference type="ARBA" id="ARBA00074306"/>
    </source>
</evidence>
<dbReference type="InterPro" id="IPR004358">
    <property type="entry name" value="Sig_transdc_His_kin-like_C"/>
</dbReference>
<keyword evidence="10" id="KW-0812">Transmembrane</keyword>
<dbReference type="OrthoDB" id="9810730at2"/>
<sequence length="712" mass="74600">MALEQLPVGPGGERVVAPVAVPAVPSAVPSEVTAVGTPGSEADEPGPGRRQLVLTWLLAAAMAVAALLIAAPAMVDDPGAAVPGLRWAALVPLFALAEVVVIHLPTQRNAHGHTLREIPAVLGLTFLVPQQYVTAYVVGAVLALVVAARMGGVKLAFNAAMFALEAALGVLTYHAILQGGDPLSWTGWVAVLVAVLATDLISAAAVTAAISLTENAFDGEVLQEAMRSGSVAAFINTCVALLVATLVLVQPSALPLLGVVVVLLVLAYRVYIALARGHAQTQLLYRFVDRTSAARSLPEVVDIVLGEAADLMHAEHAYLVEVVDDHQVRCYASRPGGGGEGVLAPHEPDAWWWAALEQGVVQHERSRPGRRDEPEPVAAGVVAAHGDGLAAPLRGSGATRYVLLVCDRSFEKETFGTDDVQVFEALAAHAGVAVERARSTSDLEALADELAVARDAALAASEAKSLFLANMSHEIRTPLTTVLATAEILEDTDLDGLQVSLVEKMHRQGELLKRLVEGILDFSRIEAGELSLASTRFDLHAMVGDAAEVYEPRASASGTRFEWHLDPRVPRVVVGDPGRLFQVMTNLLDNALKFTHHGRVSLAVEPADAEDGTPGVALVVADTGIGIPEAAHTSIFEVFSQVDGSATRRYEGTGLGLAICRQLAELMGGTIGVESELGVGSIFTVRLPLLPVPGVQAVPADPVAAARARARA</sequence>
<evidence type="ECO:0000256" key="6">
    <source>
        <dbReference type="ARBA" id="ARBA00022679"/>
    </source>
</evidence>
<dbReference type="InterPro" id="IPR036097">
    <property type="entry name" value="HisK_dim/P_sf"/>
</dbReference>
<evidence type="ECO:0000256" key="4">
    <source>
        <dbReference type="ARBA" id="ARBA00012438"/>
    </source>
</evidence>
<name>A0A1H1LDL8_9ACTN</name>
<dbReference type="Pfam" id="PF13185">
    <property type="entry name" value="GAF_2"/>
    <property type="match status" value="1"/>
</dbReference>
<evidence type="ECO:0000259" key="11">
    <source>
        <dbReference type="PROSITE" id="PS50109"/>
    </source>
</evidence>
<keyword evidence="10" id="KW-0472">Membrane</keyword>
<dbReference type="Pfam" id="PF02518">
    <property type="entry name" value="HATPase_c"/>
    <property type="match status" value="1"/>
</dbReference>
<keyword evidence="13" id="KW-1185">Reference proteome</keyword>
<keyword evidence="6" id="KW-0808">Transferase</keyword>
<keyword evidence="5" id="KW-0597">Phosphoprotein</keyword>